<feature type="non-terminal residue" evidence="6">
    <location>
        <position position="238"/>
    </location>
</feature>
<feature type="domain" description="Type II/III secretion system secretin-like" evidence="4">
    <location>
        <begin position="135"/>
        <end position="237"/>
    </location>
</feature>
<dbReference type="PANTHER" id="PTHR30332:SF24">
    <property type="entry name" value="SECRETIN GSPD-RELATED"/>
    <property type="match status" value="1"/>
</dbReference>
<name>X1N5E2_9ZZZZ</name>
<dbReference type="InterPro" id="IPR001775">
    <property type="entry name" value="GspD/PilQ"/>
</dbReference>
<evidence type="ECO:0000313" key="6">
    <source>
        <dbReference type="EMBL" id="GAI22050.1"/>
    </source>
</evidence>
<dbReference type="GO" id="GO:0009306">
    <property type="term" value="P:protein secretion"/>
    <property type="evidence" value="ECO:0007669"/>
    <property type="project" value="InterPro"/>
</dbReference>
<dbReference type="GO" id="GO:0016020">
    <property type="term" value="C:membrane"/>
    <property type="evidence" value="ECO:0007669"/>
    <property type="project" value="UniProtKB-SubCell"/>
</dbReference>
<organism evidence="6">
    <name type="scientific">marine sediment metagenome</name>
    <dbReference type="NCBI Taxonomy" id="412755"/>
    <lineage>
        <taxon>unclassified sequences</taxon>
        <taxon>metagenomes</taxon>
        <taxon>ecological metagenomes</taxon>
    </lineage>
</organism>
<comment type="subcellular location">
    <subcellularLocation>
        <location evidence="1">Membrane</location>
    </subcellularLocation>
</comment>
<dbReference type="InterPro" id="IPR004846">
    <property type="entry name" value="T2SS/T3SS_dom"/>
</dbReference>
<protein>
    <submittedName>
        <fullName evidence="6">Uncharacterized protein</fullName>
    </submittedName>
</protein>
<dbReference type="Gene3D" id="3.30.1370.120">
    <property type="match status" value="1"/>
</dbReference>
<dbReference type="GO" id="GO:0015627">
    <property type="term" value="C:type II protein secretion system complex"/>
    <property type="evidence" value="ECO:0007669"/>
    <property type="project" value="TreeGrafter"/>
</dbReference>
<accession>X1N5E2</accession>
<keyword evidence="3" id="KW-0472">Membrane</keyword>
<dbReference type="AlphaFoldDB" id="X1N5E2"/>
<evidence type="ECO:0000259" key="4">
    <source>
        <dbReference type="Pfam" id="PF00263"/>
    </source>
</evidence>
<dbReference type="InterPro" id="IPR005644">
    <property type="entry name" value="NolW-like"/>
</dbReference>
<keyword evidence="2" id="KW-0732">Signal</keyword>
<dbReference type="Pfam" id="PF03958">
    <property type="entry name" value="Secretin_N"/>
    <property type="match status" value="1"/>
</dbReference>
<dbReference type="PRINTS" id="PR00811">
    <property type="entry name" value="BCTERIALGSPD"/>
</dbReference>
<sequence length="238" mass="26013">MESPELFIETVTLKFLDAKNLRAAIASMSSGHGIISVDGKSNSLIVCDTKENLEKILTQIRQADRTPEQIMVEVVILDVQLEDDTEIGTDWDRIFKPERDEWYVQDLIPSTSILGTGFGGFFGVTKRDIIGVVHALQEIRDVEILASPRILVTSGEEASIQTIEEIPYIELSQTSGGGAGSFAISSTEFKEAGVTLRVKATVTDDQKILMTIESEQSINTGVEGVGDSTVPIIDKRKP</sequence>
<evidence type="ECO:0000259" key="5">
    <source>
        <dbReference type="Pfam" id="PF03958"/>
    </source>
</evidence>
<reference evidence="6" key="1">
    <citation type="journal article" date="2014" name="Front. Microbiol.">
        <title>High frequency of phylogenetically diverse reductive dehalogenase-homologous genes in deep subseafloor sedimentary metagenomes.</title>
        <authorList>
            <person name="Kawai M."/>
            <person name="Futagami T."/>
            <person name="Toyoda A."/>
            <person name="Takaki Y."/>
            <person name="Nishi S."/>
            <person name="Hori S."/>
            <person name="Arai W."/>
            <person name="Tsubouchi T."/>
            <person name="Morono Y."/>
            <person name="Uchiyama I."/>
            <person name="Ito T."/>
            <person name="Fujiyama A."/>
            <person name="Inagaki F."/>
            <person name="Takami H."/>
        </authorList>
    </citation>
    <scope>NUCLEOTIDE SEQUENCE</scope>
    <source>
        <strain evidence="6">Expedition CK06-06</strain>
    </source>
</reference>
<gene>
    <name evidence="6" type="ORF">S06H3_33455</name>
</gene>
<feature type="domain" description="NolW-like" evidence="5">
    <location>
        <begin position="9"/>
        <end position="69"/>
    </location>
</feature>
<evidence type="ECO:0000256" key="1">
    <source>
        <dbReference type="ARBA" id="ARBA00004370"/>
    </source>
</evidence>
<dbReference type="InterPro" id="IPR038591">
    <property type="entry name" value="NolW-like_sf"/>
</dbReference>
<proteinExistence type="predicted"/>
<evidence type="ECO:0000256" key="3">
    <source>
        <dbReference type="ARBA" id="ARBA00023136"/>
    </source>
</evidence>
<dbReference type="InterPro" id="IPR050810">
    <property type="entry name" value="Bact_Secretion_Sys_Channel"/>
</dbReference>
<comment type="caution">
    <text evidence="6">The sequence shown here is derived from an EMBL/GenBank/DDBJ whole genome shotgun (WGS) entry which is preliminary data.</text>
</comment>
<dbReference type="Pfam" id="PF00263">
    <property type="entry name" value="Secretin"/>
    <property type="match status" value="1"/>
</dbReference>
<dbReference type="PANTHER" id="PTHR30332">
    <property type="entry name" value="PROBABLE GENERAL SECRETION PATHWAY PROTEIN D"/>
    <property type="match status" value="1"/>
</dbReference>
<evidence type="ECO:0000256" key="2">
    <source>
        <dbReference type="ARBA" id="ARBA00022729"/>
    </source>
</evidence>
<dbReference type="EMBL" id="BARV01019970">
    <property type="protein sequence ID" value="GAI22050.1"/>
    <property type="molecule type" value="Genomic_DNA"/>
</dbReference>